<evidence type="ECO:0000256" key="1">
    <source>
        <dbReference type="ARBA" id="ARBA00037994"/>
    </source>
</evidence>
<evidence type="ECO:0000313" key="2">
    <source>
        <dbReference type="Proteomes" id="UP000095284"/>
    </source>
</evidence>
<proteinExistence type="inferred from homology"/>
<reference evidence="3" key="1">
    <citation type="submission" date="2016-11" db="UniProtKB">
        <authorList>
            <consortium name="WormBaseParasite"/>
        </authorList>
    </citation>
    <scope>IDENTIFICATION</scope>
</reference>
<accession>A0A1I7SN91</accession>
<dbReference type="GO" id="GO:0004984">
    <property type="term" value="F:olfactory receptor activity"/>
    <property type="evidence" value="ECO:0007669"/>
    <property type="project" value="TreeGrafter"/>
</dbReference>
<dbReference type="Proteomes" id="UP000095284">
    <property type="component" value="Unplaced"/>
</dbReference>
<comment type="similarity">
    <text evidence="1">Belongs to the nematode receptor-like protein sra family.</text>
</comment>
<name>A0A1I7SN91_BURXY</name>
<protein>
    <submittedName>
        <fullName evidence="3">Dihydroceramide desaturase-1</fullName>
    </submittedName>
</protein>
<sequence length="197" mass="22446">WVVGAVIDYNIFAVDNMFGKLAYCNATVPENQGRVRKMLTCLLPLELLITAGDIGLWWINRRDQKQTSCFRIYTDYSLSKSFQKSENYLTSRLVLPISLIHSAFYLVYLTLSSSFRSAYGYDSDPKAFMVGIMLVNGGNMGQYLNPSHLSHALMFPLNWKIKRRYKARAFYISSDFLAENPHFLSVGPLDKKCAILG</sequence>
<evidence type="ECO:0000313" key="3">
    <source>
        <dbReference type="WBParaSite" id="BXY_1452900.1"/>
    </source>
</evidence>
<organism evidence="2 3">
    <name type="scientific">Bursaphelenchus xylophilus</name>
    <name type="common">Pinewood nematode worm</name>
    <name type="synonym">Aphelenchoides xylophilus</name>
    <dbReference type="NCBI Taxonomy" id="6326"/>
    <lineage>
        <taxon>Eukaryota</taxon>
        <taxon>Metazoa</taxon>
        <taxon>Ecdysozoa</taxon>
        <taxon>Nematoda</taxon>
        <taxon>Chromadorea</taxon>
        <taxon>Rhabditida</taxon>
        <taxon>Tylenchina</taxon>
        <taxon>Tylenchomorpha</taxon>
        <taxon>Aphelenchoidea</taxon>
        <taxon>Aphelenchoididae</taxon>
        <taxon>Bursaphelenchus</taxon>
    </lineage>
</organism>
<dbReference type="WBParaSite" id="BXY_1452900.1">
    <property type="protein sequence ID" value="BXY_1452900.1"/>
    <property type="gene ID" value="BXY_1452900"/>
</dbReference>
<dbReference type="PANTHER" id="PTHR31357">
    <property type="entry name" value="SERPENTINE RECEPTOR CLASS ALPHA-10"/>
    <property type="match status" value="1"/>
</dbReference>
<dbReference type="InterPro" id="IPR051080">
    <property type="entry name" value="Nematode_rcpt-like_serp_alpha"/>
</dbReference>
<dbReference type="AlphaFoldDB" id="A0A1I7SN91"/>
<dbReference type="PANTHER" id="PTHR31357:SF5">
    <property type="entry name" value="SERPENTINE RECEPTOR CLASS ALPHA-1-RELATED"/>
    <property type="match status" value="1"/>
</dbReference>